<keyword evidence="3" id="KW-1185">Reference proteome</keyword>
<dbReference type="PATRIC" id="fig|1120925.3.peg.2049"/>
<dbReference type="Proteomes" id="UP000018460">
    <property type="component" value="Unassembled WGS sequence"/>
</dbReference>
<organism evidence="2 3">
    <name type="scientific">Acinetobacter bouvetii DSM 14964 = CIP 107468</name>
    <dbReference type="NCBI Taxonomy" id="1120925"/>
    <lineage>
        <taxon>Bacteria</taxon>
        <taxon>Pseudomonadati</taxon>
        <taxon>Pseudomonadota</taxon>
        <taxon>Gammaproteobacteria</taxon>
        <taxon>Moraxellales</taxon>
        <taxon>Moraxellaceae</taxon>
        <taxon>Acinetobacter</taxon>
    </lineage>
</organism>
<dbReference type="SUPFAM" id="SSF64307">
    <property type="entry name" value="SirA-like"/>
    <property type="match status" value="1"/>
</dbReference>
<dbReference type="CDD" id="cd00291">
    <property type="entry name" value="SirA_YedF_YeeD"/>
    <property type="match status" value="1"/>
</dbReference>
<dbReference type="eggNOG" id="COG0425">
    <property type="taxonomic scope" value="Bacteria"/>
</dbReference>
<comment type="caution">
    <text evidence="2">The sequence shown here is derived from an EMBL/GenBank/DDBJ whole genome shotgun (WGS) entry which is preliminary data.</text>
</comment>
<dbReference type="Gene3D" id="3.30.110.40">
    <property type="entry name" value="TusA-like domain"/>
    <property type="match status" value="1"/>
</dbReference>
<dbReference type="EMBL" id="APQD01000013">
    <property type="protein sequence ID" value="ENV82547.1"/>
    <property type="molecule type" value="Genomic_DNA"/>
</dbReference>
<dbReference type="AlphaFoldDB" id="N9C9S1"/>
<gene>
    <name evidence="2" type="ORF">F941_01941</name>
</gene>
<dbReference type="InterPro" id="IPR001455">
    <property type="entry name" value="TusA-like"/>
</dbReference>
<accession>N9C9S1</accession>
<feature type="domain" description="UPF0033" evidence="1">
    <location>
        <begin position="11"/>
        <end position="77"/>
    </location>
</feature>
<proteinExistence type="predicted"/>
<evidence type="ECO:0000313" key="2">
    <source>
        <dbReference type="EMBL" id="ENV82547.1"/>
    </source>
</evidence>
<dbReference type="RefSeq" id="WP_005010629.1">
    <property type="nucleotide sequence ID" value="NZ_KB849727.1"/>
</dbReference>
<protein>
    <recommendedName>
        <fullName evidence="1">UPF0033 domain-containing protein</fullName>
    </recommendedName>
</protein>
<evidence type="ECO:0000259" key="1">
    <source>
        <dbReference type="Pfam" id="PF01206"/>
    </source>
</evidence>
<name>N9C9S1_9GAMM</name>
<reference evidence="2 3" key="1">
    <citation type="submission" date="2013-02" db="EMBL/GenBank/DDBJ databases">
        <title>The Genome Sequence of Acinetobacter bouvetii CIP 107468.</title>
        <authorList>
            <consortium name="The Broad Institute Genome Sequencing Platform"/>
            <consortium name="The Broad Institute Genome Sequencing Center for Infectious Disease"/>
            <person name="Cerqueira G."/>
            <person name="Feldgarden M."/>
            <person name="Courvalin P."/>
            <person name="Perichon B."/>
            <person name="Grillot-Courvalin C."/>
            <person name="Clermont D."/>
            <person name="Rocha E."/>
            <person name="Yoon E.-J."/>
            <person name="Nemec A."/>
            <person name="Walker B."/>
            <person name="Young S.K."/>
            <person name="Zeng Q."/>
            <person name="Gargeya S."/>
            <person name="Fitzgerald M."/>
            <person name="Haas B."/>
            <person name="Abouelleil A."/>
            <person name="Alvarado L."/>
            <person name="Arachchi H.M."/>
            <person name="Berlin A.M."/>
            <person name="Chapman S.B."/>
            <person name="Dewar J."/>
            <person name="Goldberg J."/>
            <person name="Griggs A."/>
            <person name="Gujja S."/>
            <person name="Hansen M."/>
            <person name="Howarth C."/>
            <person name="Imamovic A."/>
            <person name="Larimer J."/>
            <person name="McCowan C."/>
            <person name="Murphy C."/>
            <person name="Neiman D."/>
            <person name="Pearson M."/>
            <person name="Priest M."/>
            <person name="Roberts A."/>
            <person name="Saif S."/>
            <person name="Shea T."/>
            <person name="Sisk P."/>
            <person name="Sykes S."/>
            <person name="Wortman J."/>
            <person name="Nusbaum C."/>
            <person name="Birren B."/>
        </authorList>
    </citation>
    <scope>NUCLEOTIDE SEQUENCE [LARGE SCALE GENOMIC DNA]</scope>
    <source>
        <strain evidence="2 3">CIP 107468</strain>
    </source>
</reference>
<dbReference type="OrthoDB" id="9797551at2"/>
<dbReference type="InterPro" id="IPR036868">
    <property type="entry name" value="TusA-like_sf"/>
</dbReference>
<dbReference type="Pfam" id="PF01206">
    <property type="entry name" value="TusA"/>
    <property type="match status" value="1"/>
</dbReference>
<evidence type="ECO:0000313" key="3">
    <source>
        <dbReference type="Proteomes" id="UP000018460"/>
    </source>
</evidence>
<sequence length="78" mass="8685">MSENSAACIIIVDAMGRPCPMPLLMLKKALKSNAGKNFLLMSSDPHSQQDVSRYCQLHALKCQPSKISDSEYHYLIES</sequence>